<evidence type="ECO:0000313" key="2">
    <source>
        <dbReference type="Proteomes" id="UP000050525"/>
    </source>
</evidence>
<proteinExistence type="predicted"/>
<name>A0A151M8B7_ALLMI</name>
<dbReference type="Proteomes" id="UP000050525">
    <property type="component" value="Unassembled WGS sequence"/>
</dbReference>
<accession>A0A151M8B7</accession>
<keyword evidence="2" id="KW-1185">Reference proteome</keyword>
<gene>
    <name evidence="1" type="ORF">Y1Q_0012632</name>
</gene>
<protein>
    <submittedName>
        <fullName evidence="1">Uncharacterized protein</fullName>
    </submittedName>
</protein>
<comment type="caution">
    <text evidence="1">The sequence shown here is derived from an EMBL/GenBank/DDBJ whole genome shotgun (WGS) entry which is preliminary data.</text>
</comment>
<evidence type="ECO:0000313" key="1">
    <source>
        <dbReference type="EMBL" id="KYO20768.1"/>
    </source>
</evidence>
<organism evidence="1 2">
    <name type="scientific">Alligator mississippiensis</name>
    <name type="common">American alligator</name>
    <dbReference type="NCBI Taxonomy" id="8496"/>
    <lineage>
        <taxon>Eukaryota</taxon>
        <taxon>Metazoa</taxon>
        <taxon>Chordata</taxon>
        <taxon>Craniata</taxon>
        <taxon>Vertebrata</taxon>
        <taxon>Euteleostomi</taxon>
        <taxon>Archelosauria</taxon>
        <taxon>Archosauria</taxon>
        <taxon>Crocodylia</taxon>
        <taxon>Alligatoridae</taxon>
        <taxon>Alligatorinae</taxon>
        <taxon>Alligator</taxon>
    </lineage>
</organism>
<dbReference type="AlphaFoldDB" id="A0A151M8B7"/>
<sequence length="183" mass="20988">MSCKTTWPSTDGKLHNSEVSVCKERSLYFNFGTSVSPLKAEFSLRSCSCTQGRGYTWQWGCTFKVTHSHPQLPTAQRWTQDQTILLEWLVASLEDQLEGSQAWRMEDITHEDAQDWADQEFWAQLLDLEHEYVDILREQYTILAQAVQTTDNDCQVLDTILSLVVTFVAPTAWPLTLALPALW</sequence>
<dbReference type="EMBL" id="AKHW03006358">
    <property type="protein sequence ID" value="KYO20768.1"/>
    <property type="molecule type" value="Genomic_DNA"/>
</dbReference>
<reference evidence="1 2" key="1">
    <citation type="journal article" date="2012" name="Genome Biol.">
        <title>Sequencing three crocodilian genomes to illuminate the evolution of archosaurs and amniotes.</title>
        <authorList>
            <person name="St John J.A."/>
            <person name="Braun E.L."/>
            <person name="Isberg S.R."/>
            <person name="Miles L.G."/>
            <person name="Chong A.Y."/>
            <person name="Gongora J."/>
            <person name="Dalzell P."/>
            <person name="Moran C."/>
            <person name="Bed'hom B."/>
            <person name="Abzhanov A."/>
            <person name="Burgess S.C."/>
            <person name="Cooksey A.M."/>
            <person name="Castoe T.A."/>
            <person name="Crawford N.G."/>
            <person name="Densmore L.D."/>
            <person name="Drew J.C."/>
            <person name="Edwards S.V."/>
            <person name="Faircloth B.C."/>
            <person name="Fujita M.K."/>
            <person name="Greenwold M.J."/>
            <person name="Hoffmann F.G."/>
            <person name="Howard J.M."/>
            <person name="Iguchi T."/>
            <person name="Janes D.E."/>
            <person name="Khan S.Y."/>
            <person name="Kohno S."/>
            <person name="de Koning A.J."/>
            <person name="Lance S.L."/>
            <person name="McCarthy F.M."/>
            <person name="McCormack J.E."/>
            <person name="Merchant M.E."/>
            <person name="Peterson D.G."/>
            <person name="Pollock D.D."/>
            <person name="Pourmand N."/>
            <person name="Raney B.J."/>
            <person name="Roessler K.A."/>
            <person name="Sanford J.R."/>
            <person name="Sawyer R.H."/>
            <person name="Schmidt C.J."/>
            <person name="Triplett E.W."/>
            <person name="Tuberville T.D."/>
            <person name="Venegas-Anaya M."/>
            <person name="Howard J.T."/>
            <person name="Jarvis E.D."/>
            <person name="Guillette L.J.Jr."/>
            <person name="Glenn T.C."/>
            <person name="Green R.E."/>
            <person name="Ray D.A."/>
        </authorList>
    </citation>
    <scope>NUCLEOTIDE SEQUENCE [LARGE SCALE GENOMIC DNA]</scope>
    <source>
        <strain evidence="1">KSC_2009_1</strain>
    </source>
</reference>